<sequence length="364" mass="40447">MYHRPLPSSHLLSVPPQPSRGRVRREGAEGYLLRHGPRARERLEPKADRREAVARNPPHRAGRARAVREVDERRHDGLRVGKGDDRPGLRGEVHEGADGGELLVVLLPHGRGGEEAEHGLRGESDLGRRVRAEVLDGADRPHPVLGELAPSRGQEGVDRVLVRRKEGVVAREPSEVAHHLEAPRVERIVEDARQEHDAPQELAVPAHGPRVRAVLAQVGQRRARRQLAPREEVRRVLDVELLEARDLHLDSLLLDRLGVRQVELRLVHAVAVAVVVVVVPVRTAAASPPTPSAVVARVVVVHVTPLVRRPRVVRHVVLLLVRVPSPGPFGERSRVHPHHALVRLVVERVERATLVVRRRPVRVA</sequence>
<feature type="compositionally biased region" description="Basic and acidic residues" evidence="1">
    <location>
        <begin position="38"/>
        <end position="53"/>
    </location>
</feature>
<feature type="compositionally biased region" description="Low complexity" evidence="1">
    <location>
        <begin position="1"/>
        <end position="14"/>
    </location>
</feature>
<gene>
    <name evidence="2" type="ORF">THAOC_05843</name>
</gene>
<protein>
    <submittedName>
        <fullName evidence="2">Uncharacterized protein</fullName>
    </submittedName>
</protein>
<reference evidence="2 3" key="1">
    <citation type="journal article" date="2012" name="Genome Biol.">
        <title>Genome and low-iron response of an oceanic diatom adapted to chronic iron limitation.</title>
        <authorList>
            <person name="Lommer M."/>
            <person name="Specht M."/>
            <person name="Roy A.S."/>
            <person name="Kraemer L."/>
            <person name="Andreson R."/>
            <person name="Gutowska M.A."/>
            <person name="Wolf J."/>
            <person name="Bergner S.V."/>
            <person name="Schilhabel M.B."/>
            <person name="Klostermeier U.C."/>
            <person name="Beiko R.G."/>
            <person name="Rosenstiel P."/>
            <person name="Hippler M."/>
            <person name="Laroche J."/>
        </authorList>
    </citation>
    <scope>NUCLEOTIDE SEQUENCE [LARGE SCALE GENOMIC DNA]</scope>
    <source>
        <strain evidence="2 3">CCMP1005</strain>
    </source>
</reference>
<dbReference type="AlphaFoldDB" id="K0T692"/>
<feature type="non-terminal residue" evidence="2">
    <location>
        <position position="364"/>
    </location>
</feature>
<dbReference type="EMBL" id="AGNL01005587">
    <property type="protein sequence ID" value="EJK72609.1"/>
    <property type="molecule type" value="Genomic_DNA"/>
</dbReference>
<accession>K0T692</accession>
<evidence type="ECO:0000313" key="3">
    <source>
        <dbReference type="Proteomes" id="UP000266841"/>
    </source>
</evidence>
<evidence type="ECO:0000313" key="2">
    <source>
        <dbReference type="EMBL" id="EJK72609.1"/>
    </source>
</evidence>
<organism evidence="2 3">
    <name type="scientific">Thalassiosira oceanica</name>
    <name type="common">Marine diatom</name>
    <dbReference type="NCBI Taxonomy" id="159749"/>
    <lineage>
        <taxon>Eukaryota</taxon>
        <taxon>Sar</taxon>
        <taxon>Stramenopiles</taxon>
        <taxon>Ochrophyta</taxon>
        <taxon>Bacillariophyta</taxon>
        <taxon>Coscinodiscophyceae</taxon>
        <taxon>Thalassiosirophycidae</taxon>
        <taxon>Thalassiosirales</taxon>
        <taxon>Thalassiosiraceae</taxon>
        <taxon>Thalassiosira</taxon>
    </lineage>
</organism>
<comment type="caution">
    <text evidence="2">The sequence shown here is derived from an EMBL/GenBank/DDBJ whole genome shotgun (WGS) entry which is preliminary data.</text>
</comment>
<dbReference type="Proteomes" id="UP000266841">
    <property type="component" value="Unassembled WGS sequence"/>
</dbReference>
<proteinExistence type="predicted"/>
<keyword evidence="3" id="KW-1185">Reference proteome</keyword>
<name>K0T692_THAOC</name>
<evidence type="ECO:0000256" key="1">
    <source>
        <dbReference type="SAM" id="MobiDB-lite"/>
    </source>
</evidence>
<feature type="region of interest" description="Disordered" evidence="1">
    <location>
        <begin position="1"/>
        <end position="71"/>
    </location>
</feature>